<sequence length="78" mass="8451">MSVESSRLLSSQEQSTARFGMGRREALLCSPWINHGADDLGTYSSFSPGSTVHAKFKSLAIWETTSMTPPCALLQAES</sequence>
<reference evidence="1 2" key="1">
    <citation type="journal article" date="2019" name="Nat. Plants">
        <title>Genome sequencing of Musa balbisiana reveals subgenome evolution and function divergence in polyploid bananas.</title>
        <authorList>
            <person name="Yao X."/>
        </authorList>
    </citation>
    <scope>NUCLEOTIDE SEQUENCE [LARGE SCALE GENOMIC DNA]</scope>
    <source>
        <strain evidence="2">cv. DH-PKW</strain>
        <tissue evidence="1">Leaves</tissue>
    </source>
</reference>
<dbReference type="EMBL" id="PYDT01000001">
    <property type="protein sequence ID" value="THU71834.1"/>
    <property type="molecule type" value="Genomic_DNA"/>
</dbReference>
<keyword evidence="2" id="KW-1185">Reference proteome</keyword>
<dbReference type="AlphaFoldDB" id="A0A4S8K9W3"/>
<dbReference type="Proteomes" id="UP000317650">
    <property type="component" value="Chromosome 4"/>
</dbReference>
<evidence type="ECO:0000313" key="2">
    <source>
        <dbReference type="Proteomes" id="UP000317650"/>
    </source>
</evidence>
<gene>
    <name evidence="1" type="ORF">C4D60_Mb04t05690</name>
</gene>
<comment type="caution">
    <text evidence="1">The sequence shown here is derived from an EMBL/GenBank/DDBJ whole genome shotgun (WGS) entry which is preliminary data.</text>
</comment>
<organism evidence="1 2">
    <name type="scientific">Musa balbisiana</name>
    <name type="common">Banana</name>
    <dbReference type="NCBI Taxonomy" id="52838"/>
    <lineage>
        <taxon>Eukaryota</taxon>
        <taxon>Viridiplantae</taxon>
        <taxon>Streptophyta</taxon>
        <taxon>Embryophyta</taxon>
        <taxon>Tracheophyta</taxon>
        <taxon>Spermatophyta</taxon>
        <taxon>Magnoliopsida</taxon>
        <taxon>Liliopsida</taxon>
        <taxon>Zingiberales</taxon>
        <taxon>Musaceae</taxon>
        <taxon>Musa</taxon>
    </lineage>
</organism>
<protein>
    <submittedName>
        <fullName evidence="1">Uncharacterized protein</fullName>
    </submittedName>
</protein>
<proteinExistence type="predicted"/>
<accession>A0A4S8K9W3</accession>
<evidence type="ECO:0000313" key="1">
    <source>
        <dbReference type="EMBL" id="THU71834.1"/>
    </source>
</evidence>
<name>A0A4S8K9W3_MUSBA</name>